<keyword evidence="2" id="KW-1185">Reference proteome</keyword>
<name>A0ABV7UB96_9RHOB</name>
<protein>
    <submittedName>
        <fullName evidence="1">Uncharacterized protein</fullName>
    </submittedName>
</protein>
<dbReference type="Proteomes" id="UP001595539">
    <property type="component" value="Unassembled WGS sequence"/>
</dbReference>
<evidence type="ECO:0000313" key="1">
    <source>
        <dbReference type="EMBL" id="MFC3631886.1"/>
    </source>
</evidence>
<sequence>MSAELALPDRQLNFGDPEFSQDIYSECASKARLREVRLAHSEFDTKLAVYLAAERQDREALNQSFAGEPGGQTFVAERGMVAGSYLWNAEIKHRRSKVLKVKAEYWVLYSGFKDAPETYVELYFRKIARFTTYPYFRSHFAMLSASAGLTLAPLPSLTERVD</sequence>
<evidence type="ECO:0000313" key="2">
    <source>
        <dbReference type="Proteomes" id="UP001595539"/>
    </source>
</evidence>
<gene>
    <name evidence="1" type="ORF">ACFOM8_20905</name>
</gene>
<accession>A0ABV7UB96</accession>
<proteinExistence type="predicted"/>
<comment type="caution">
    <text evidence="1">The sequence shown here is derived from an EMBL/GenBank/DDBJ whole genome shotgun (WGS) entry which is preliminary data.</text>
</comment>
<dbReference type="EMBL" id="JBHRXY010000050">
    <property type="protein sequence ID" value="MFC3631886.1"/>
    <property type="molecule type" value="Genomic_DNA"/>
</dbReference>
<reference evidence="2" key="1">
    <citation type="journal article" date="2019" name="Int. J. Syst. Evol. Microbiol.">
        <title>The Global Catalogue of Microorganisms (GCM) 10K type strain sequencing project: providing services to taxonomists for standard genome sequencing and annotation.</title>
        <authorList>
            <consortium name="The Broad Institute Genomics Platform"/>
            <consortium name="The Broad Institute Genome Sequencing Center for Infectious Disease"/>
            <person name="Wu L."/>
            <person name="Ma J."/>
        </authorList>
    </citation>
    <scope>NUCLEOTIDE SEQUENCE [LARGE SCALE GENOMIC DNA]</scope>
    <source>
        <strain evidence="2">KCTC 42473</strain>
    </source>
</reference>
<organism evidence="1 2">
    <name type="scientific">Paracoccus angustae</name>
    <dbReference type="NCBI Taxonomy" id="1671480"/>
    <lineage>
        <taxon>Bacteria</taxon>
        <taxon>Pseudomonadati</taxon>
        <taxon>Pseudomonadota</taxon>
        <taxon>Alphaproteobacteria</taxon>
        <taxon>Rhodobacterales</taxon>
        <taxon>Paracoccaceae</taxon>
        <taxon>Paracoccus</taxon>
    </lineage>
</organism>
<dbReference type="RefSeq" id="WP_377764300.1">
    <property type="nucleotide sequence ID" value="NZ_JBHRXY010000050.1"/>
</dbReference>